<feature type="binding site" evidence="4">
    <location>
        <begin position="15"/>
        <end position="17"/>
    </location>
    <ligand>
        <name>N(1)-(5-phospho-beta-D-ribosyl)glycinamide</name>
        <dbReference type="ChEBI" id="CHEBI:143788"/>
    </ligand>
</feature>
<name>A0A3P3XM83_9SPIR</name>
<evidence type="ECO:0000259" key="5">
    <source>
        <dbReference type="Pfam" id="PF00551"/>
    </source>
</evidence>
<keyword evidence="2 4" id="KW-0808">Transferase</keyword>
<dbReference type="GO" id="GO:0004644">
    <property type="term" value="F:phosphoribosylglycinamide formyltransferase activity"/>
    <property type="evidence" value="ECO:0007669"/>
    <property type="project" value="UniProtKB-UniRule"/>
</dbReference>
<feature type="active site" description="Proton donor" evidence="4">
    <location>
        <position position="118"/>
    </location>
</feature>
<comment type="similarity">
    <text evidence="4">Belongs to the GART family.</text>
</comment>
<gene>
    <name evidence="4" type="primary">purN</name>
    <name evidence="6" type="ORF">SPIRO4BDMA_30044</name>
</gene>
<evidence type="ECO:0000256" key="2">
    <source>
        <dbReference type="ARBA" id="ARBA00022679"/>
    </source>
</evidence>
<organism evidence="6">
    <name type="scientific">uncultured spirochete</name>
    <dbReference type="NCBI Taxonomy" id="156406"/>
    <lineage>
        <taxon>Bacteria</taxon>
        <taxon>Pseudomonadati</taxon>
        <taxon>Spirochaetota</taxon>
        <taxon>Spirochaetia</taxon>
        <taxon>Spirochaetales</taxon>
        <taxon>environmental samples</taxon>
    </lineage>
</organism>
<dbReference type="EC" id="2.1.2.2" evidence="4"/>
<dbReference type="Gene3D" id="3.40.50.170">
    <property type="entry name" value="Formyl transferase, N-terminal domain"/>
    <property type="match status" value="1"/>
</dbReference>
<feature type="binding site" evidence="4">
    <location>
        <begin position="99"/>
        <end position="102"/>
    </location>
    <ligand>
        <name>(6R)-10-formyltetrahydrofolate</name>
        <dbReference type="ChEBI" id="CHEBI:195366"/>
    </ligand>
</feature>
<dbReference type="InterPro" id="IPR004607">
    <property type="entry name" value="GART"/>
</dbReference>
<dbReference type="PANTHER" id="PTHR43369:SF2">
    <property type="entry name" value="PHOSPHORIBOSYLGLYCINAMIDE FORMYLTRANSFERASE"/>
    <property type="match status" value="1"/>
</dbReference>
<dbReference type="EMBL" id="FWDO01000003">
    <property type="protein sequence ID" value="SLM17407.1"/>
    <property type="molecule type" value="Genomic_DNA"/>
</dbReference>
<accession>A0A3P3XM83</accession>
<dbReference type="Pfam" id="PF00551">
    <property type="entry name" value="Formyl_trans_N"/>
    <property type="match status" value="1"/>
</dbReference>
<dbReference type="InterPro" id="IPR002376">
    <property type="entry name" value="Formyl_transf_N"/>
</dbReference>
<comment type="function">
    <text evidence="4">Catalyzes the transfer of a formyl group from 10-formyltetrahydrofolate to 5-phospho-ribosyl-glycinamide (GAR), producing 5-phospho-ribosyl-N-formylglycinamide (FGAR) and tetrahydrofolate.</text>
</comment>
<keyword evidence="3 4" id="KW-0658">Purine biosynthesis</keyword>
<evidence type="ECO:0000256" key="4">
    <source>
        <dbReference type="HAMAP-Rule" id="MF_01930"/>
    </source>
</evidence>
<comment type="catalytic activity">
    <reaction evidence="4">
        <text>N(1)-(5-phospho-beta-D-ribosyl)glycinamide + (6R)-10-formyltetrahydrofolate = N(2)-formyl-N(1)-(5-phospho-beta-D-ribosyl)glycinamide + (6S)-5,6,7,8-tetrahydrofolate + H(+)</text>
        <dbReference type="Rhea" id="RHEA:15053"/>
        <dbReference type="ChEBI" id="CHEBI:15378"/>
        <dbReference type="ChEBI" id="CHEBI:57453"/>
        <dbReference type="ChEBI" id="CHEBI:143788"/>
        <dbReference type="ChEBI" id="CHEBI:147286"/>
        <dbReference type="ChEBI" id="CHEBI:195366"/>
        <dbReference type="EC" id="2.1.2.2"/>
    </reaction>
</comment>
<dbReference type="AlphaFoldDB" id="A0A3P3XM83"/>
<evidence type="ECO:0000256" key="1">
    <source>
        <dbReference type="ARBA" id="ARBA00005054"/>
    </source>
</evidence>
<reference evidence="6" key="1">
    <citation type="submission" date="2017-02" db="EMBL/GenBank/DDBJ databases">
        <authorList>
            <person name="Regsiter A."/>
            <person name="William W."/>
        </authorList>
    </citation>
    <scope>NUCLEOTIDE SEQUENCE</scope>
    <source>
        <strain evidence="6">BdmA 4</strain>
    </source>
</reference>
<dbReference type="PANTHER" id="PTHR43369">
    <property type="entry name" value="PHOSPHORIBOSYLGLYCINAMIDE FORMYLTRANSFERASE"/>
    <property type="match status" value="1"/>
</dbReference>
<dbReference type="SUPFAM" id="SSF53328">
    <property type="entry name" value="Formyltransferase"/>
    <property type="match status" value="1"/>
</dbReference>
<sequence length="221" mass="24241">MSSPLRIIVLASGEGSNFQALIDAIETHDIESLRIEALICDVPGARCIDRAVQHAIPAYILPAPAGARRGSPERITYDERLAAIAKSFGAELILLLGWMRLLSQAFLGHFPGKVINLHPALPGAFPGTHAIERAFEAFQRGNIERTGVMLHLVPDEGVDSGPVLRIAEVPIYKEDTIESLEKRVHDTEHREVVALVRDLALNRGIFKEKESNYASRVDIGV</sequence>
<dbReference type="GO" id="GO:0006189">
    <property type="term" value="P:'de novo' IMP biosynthetic process"/>
    <property type="evidence" value="ECO:0007669"/>
    <property type="project" value="UniProtKB-UniRule"/>
</dbReference>
<dbReference type="CDD" id="cd08645">
    <property type="entry name" value="FMT_core_GART"/>
    <property type="match status" value="1"/>
</dbReference>
<feature type="binding site" evidence="4">
    <location>
        <position position="69"/>
    </location>
    <ligand>
        <name>(6R)-10-formyltetrahydrofolate</name>
        <dbReference type="ChEBI" id="CHEBI:195366"/>
    </ligand>
</feature>
<dbReference type="HAMAP" id="MF_01930">
    <property type="entry name" value="PurN"/>
    <property type="match status" value="1"/>
</dbReference>
<dbReference type="InterPro" id="IPR036477">
    <property type="entry name" value="Formyl_transf_N_sf"/>
</dbReference>
<dbReference type="GO" id="GO:0005737">
    <property type="term" value="C:cytoplasm"/>
    <property type="evidence" value="ECO:0007669"/>
    <property type="project" value="TreeGrafter"/>
</dbReference>
<protein>
    <recommendedName>
        <fullName evidence="4">Phosphoribosylglycinamide formyltransferase</fullName>
        <ecNumber evidence="4">2.1.2.2</ecNumber>
    </recommendedName>
    <alternativeName>
        <fullName evidence="4">5'-phosphoribosylglycinamide transformylase</fullName>
    </alternativeName>
    <alternativeName>
        <fullName evidence="4">GAR transformylase</fullName>
        <shortName evidence="4">GART</shortName>
    </alternativeName>
</protein>
<feature type="domain" description="Formyl transferase N-terminal" evidence="5">
    <location>
        <begin position="6"/>
        <end position="193"/>
    </location>
</feature>
<dbReference type="NCBIfam" id="TIGR00639">
    <property type="entry name" value="PurN"/>
    <property type="match status" value="1"/>
</dbReference>
<proteinExistence type="inferred from homology"/>
<evidence type="ECO:0000256" key="3">
    <source>
        <dbReference type="ARBA" id="ARBA00022755"/>
    </source>
</evidence>
<dbReference type="UniPathway" id="UPA00074">
    <property type="reaction ID" value="UER00126"/>
</dbReference>
<feature type="binding site" evidence="4">
    <location>
        <position position="116"/>
    </location>
    <ligand>
        <name>(6R)-10-formyltetrahydrofolate</name>
        <dbReference type="ChEBI" id="CHEBI:195366"/>
    </ligand>
</feature>
<comment type="pathway">
    <text evidence="1 4">Purine metabolism; IMP biosynthesis via de novo pathway; N(2)-formyl-N(1)-(5-phospho-D-ribosyl)glycinamide from N(1)-(5-phospho-D-ribosyl)glycinamide (10-formyl THF route): step 1/1.</text>
</comment>
<evidence type="ECO:0000313" key="6">
    <source>
        <dbReference type="EMBL" id="SLM17407.1"/>
    </source>
</evidence>
<feature type="site" description="Raises pKa of active site His" evidence="4">
    <location>
        <position position="159"/>
    </location>
</feature>